<evidence type="ECO:0000313" key="2">
    <source>
        <dbReference type="EMBL" id="ODA13450.1"/>
    </source>
</evidence>
<dbReference type="AlphaFoldDB" id="A0A1C3CXG6"/>
<dbReference type="EMBL" id="MBDL01000008">
    <property type="protein sequence ID" value="ODA13450.1"/>
    <property type="molecule type" value="Genomic_DNA"/>
</dbReference>
<keyword evidence="3" id="KW-1185">Reference proteome</keyword>
<name>A0A1C3CXG6_9GAMM</name>
<accession>A0A1C3CXG6</accession>
<dbReference type="RefSeq" id="WP_068886212.1">
    <property type="nucleotide sequence ID" value="NZ_CBCRUU010000009.1"/>
</dbReference>
<keyword evidence="1" id="KW-0472">Membrane</keyword>
<gene>
    <name evidence="2" type="ORF">BBP83_03395</name>
</gene>
<protein>
    <submittedName>
        <fullName evidence="2">Uncharacterized protein</fullName>
    </submittedName>
</protein>
<comment type="caution">
    <text evidence="2">The sequence shown here is derived from an EMBL/GenBank/DDBJ whole genome shotgun (WGS) entry which is preliminary data.</text>
</comment>
<evidence type="ECO:0000313" key="3">
    <source>
        <dbReference type="Proteomes" id="UP000186553"/>
    </source>
</evidence>
<keyword evidence="1" id="KW-0812">Transmembrane</keyword>
<dbReference type="OrthoDB" id="6713163at2"/>
<organism evidence="2 3">
    <name type="scientific">Acinetobacter celticus</name>
    <dbReference type="NCBI Taxonomy" id="1891224"/>
    <lineage>
        <taxon>Bacteria</taxon>
        <taxon>Pseudomonadati</taxon>
        <taxon>Pseudomonadota</taxon>
        <taxon>Gammaproteobacteria</taxon>
        <taxon>Moraxellales</taxon>
        <taxon>Moraxellaceae</taxon>
        <taxon>Acinetobacter</taxon>
    </lineage>
</organism>
<dbReference type="STRING" id="1891224.BBP83_03395"/>
<keyword evidence="1" id="KW-1133">Transmembrane helix</keyword>
<proteinExistence type="predicted"/>
<sequence>MIKIIIGVFITLATIIFISITFYWRDTFYNPTEKDIIQYFLGLPVVLTFSILSPYFIYKIMQKHKKSQLENQDEVANRQAIQVTEKKENRVPKNSQAFKLNIYSSTAWHNFGENEEIIEKSKQFKSPELDTHLCNTYGLPILSFRIQKLDELLATGDEEDIRFTIREKRIKQLITHQIEQHSEVLFQVANHLKQSAMHYDSELAYQYRMHPAWLDLNQNNNETIEEELPIVDFVPRLNQLNLYILLPEHLIHQWNESTREKILDQFVENYSILPLQISIEYYFINQEQAYTTWLNLLEEISKKSYEFNLIISADSEIDQEWVDEKNWQSEAYIAAEFTSSWCIANNSTEVIDLTPQQTVNINIDEPHATQFLQKNKLNQLAQFEQEDPFLFILDDITDIKKSKKVQQIFTEIKIEPHHFLYLKQNFGHTQQVAKIFTFMLGAHLPNDLMAMVYSTDQDSVYVYFEQYLAENINKNLLN</sequence>
<reference evidence="2 3" key="1">
    <citation type="submission" date="2016-07" db="EMBL/GenBank/DDBJ databases">
        <title>Acinetobacter sp. ANC 4603.</title>
        <authorList>
            <person name="Radolfova-Krizova L."/>
            <person name="Nemec A."/>
        </authorList>
    </citation>
    <scope>NUCLEOTIDE SEQUENCE [LARGE SCALE GENOMIC DNA]</scope>
    <source>
        <strain evidence="2 3">ANC 4603</strain>
    </source>
</reference>
<evidence type="ECO:0000256" key="1">
    <source>
        <dbReference type="SAM" id="Phobius"/>
    </source>
</evidence>
<feature type="transmembrane region" description="Helical" evidence="1">
    <location>
        <begin position="5"/>
        <end position="24"/>
    </location>
</feature>
<dbReference type="Proteomes" id="UP000186553">
    <property type="component" value="Unassembled WGS sequence"/>
</dbReference>
<feature type="transmembrane region" description="Helical" evidence="1">
    <location>
        <begin position="36"/>
        <end position="58"/>
    </location>
</feature>